<dbReference type="GO" id="GO:0018104">
    <property type="term" value="P:peptidoglycan-protein cross-linking"/>
    <property type="evidence" value="ECO:0007669"/>
    <property type="project" value="TreeGrafter"/>
</dbReference>
<dbReference type="PATRIC" id="fig|270351.10.peg.2019"/>
<sequence>MRSAARLGAVLLVMGCAGAAGAAETPLTAEAINQAQFGAGPAEGAAEPGKSAPDKPASDKAETGRETAKEKGKEKAAAEKRPDPLTIRTQVLLDRAGFSPGAIDGRDGDNLRGALAAFAKAKGQAFAGRLDAPLWQALSGTSPDPAVTQYTLTEKDVDGPFAEEIPPKMEEQADLKALSYGSPAEMLAERFHMSRGLLTDLNPDAALTKAGTVITVAAVPALETGRIPAKELPETPKVSRIEVDKDALQVLAYAEDGALVHTYPASIGSEEKPAPSGVLKVEGVAFDPTYTYNPKYEFKGVETKRKFTIKPGPNNPVGVVWIDLSGNDGYGIHGTPEPEKVGKTESHGCVRLTNWDARDLAKHVERGAKVDFGK</sequence>
<keyword evidence="6 7" id="KW-0961">Cell wall biogenesis/degradation</keyword>
<organism evidence="11 12">
    <name type="scientific">Methylobacterium aquaticum</name>
    <dbReference type="NCBI Taxonomy" id="270351"/>
    <lineage>
        <taxon>Bacteria</taxon>
        <taxon>Pseudomonadati</taxon>
        <taxon>Pseudomonadota</taxon>
        <taxon>Alphaproteobacteria</taxon>
        <taxon>Hyphomicrobiales</taxon>
        <taxon>Methylobacteriaceae</taxon>
        <taxon>Methylobacterium</taxon>
    </lineage>
</organism>
<evidence type="ECO:0000256" key="1">
    <source>
        <dbReference type="ARBA" id="ARBA00004752"/>
    </source>
</evidence>
<evidence type="ECO:0000313" key="11">
    <source>
        <dbReference type="EMBL" id="BAQ45376.1"/>
    </source>
</evidence>
<reference evidence="12" key="2">
    <citation type="submission" date="2015-01" db="EMBL/GenBank/DDBJ databases">
        <title>Complete genome sequence of Methylobacterium aquaticum strain 22A.</title>
        <authorList>
            <person name="Tani A."/>
            <person name="Ogura Y."/>
            <person name="Hayashi T."/>
        </authorList>
    </citation>
    <scope>NUCLEOTIDE SEQUENCE [LARGE SCALE GENOMIC DNA]</scope>
    <source>
        <strain evidence="12">MA-22A</strain>
    </source>
</reference>
<dbReference type="InterPro" id="IPR036365">
    <property type="entry name" value="PGBD-like_sf"/>
</dbReference>
<keyword evidence="3" id="KW-0808">Transferase</keyword>
<evidence type="ECO:0000256" key="4">
    <source>
        <dbReference type="ARBA" id="ARBA00022960"/>
    </source>
</evidence>
<dbReference type="GO" id="GO:0016740">
    <property type="term" value="F:transferase activity"/>
    <property type="evidence" value="ECO:0007669"/>
    <property type="project" value="UniProtKB-KW"/>
</dbReference>
<dbReference type="EMBL" id="AP014704">
    <property type="protein sequence ID" value="BAQ45376.1"/>
    <property type="molecule type" value="Genomic_DNA"/>
</dbReference>
<dbReference type="PANTHER" id="PTHR30582:SF30">
    <property type="entry name" value="BLR4375 PROTEIN"/>
    <property type="match status" value="1"/>
</dbReference>
<dbReference type="InterPro" id="IPR005490">
    <property type="entry name" value="LD_TPept_cat_dom"/>
</dbReference>
<feature type="chain" id="PRO_5002188941" evidence="9">
    <location>
        <begin position="23"/>
        <end position="374"/>
    </location>
</feature>
<feature type="domain" description="L,D-TPase catalytic" evidence="10">
    <location>
        <begin position="239"/>
        <end position="373"/>
    </location>
</feature>
<dbReference type="AlphaFoldDB" id="A0A0C6EYR0"/>
<dbReference type="GO" id="GO:0005576">
    <property type="term" value="C:extracellular region"/>
    <property type="evidence" value="ECO:0007669"/>
    <property type="project" value="TreeGrafter"/>
</dbReference>
<proteinExistence type="inferred from homology"/>
<comment type="similarity">
    <text evidence="2">Belongs to the YkuD family.</text>
</comment>
<evidence type="ECO:0000313" key="12">
    <source>
        <dbReference type="Proteomes" id="UP000061432"/>
    </source>
</evidence>
<keyword evidence="5 7" id="KW-0573">Peptidoglycan synthesis</keyword>
<dbReference type="Proteomes" id="UP000061432">
    <property type="component" value="Chromosome"/>
</dbReference>
<dbReference type="PANTHER" id="PTHR30582">
    <property type="entry name" value="L,D-TRANSPEPTIDASE"/>
    <property type="match status" value="1"/>
</dbReference>
<feature type="active site" description="Proton donor/acceptor" evidence="7">
    <location>
        <position position="333"/>
    </location>
</feature>
<dbReference type="GO" id="GO:0008360">
    <property type="term" value="P:regulation of cell shape"/>
    <property type="evidence" value="ECO:0007669"/>
    <property type="project" value="UniProtKB-UniRule"/>
</dbReference>
<dbReference type="SUPFAM" id="SSF141523">
    <property type="entry name" value="L,D-transpeptidase catalytic domain-like"/>
    <property type="match status" value="1"/>
</dbReference>
<name>A0A0C6EYR0_9HYPH</name>
<feature type="region of interest" description="Disordered" evidence="8">
    <location>
        <begin position="34"/>
        <end position="86"/>
    </location>
</feature>
<dbReference type="InterPro" id="IPR050979">
    <property type="entry name" value="LD-transpeptidase"/>
</dbReference>
<keyword evidence="4 7" id="KW-0133">Cell shape</keyword>
<evidence type="ECO:0000256" key="7">
    <source>
        <dbReference type="PROSITE-ProRule" id="PRU01373"/>
    </source>
</evidence>
<evidence type="ECO:0000256" key="8">
    <source>
        <dbReference type="SAM" id="MobiDB-lite"/>
    </source>
</evidence>
<dbReference type="GO" id="GO:0071972">
    <property type="term" value="F:peptidoglycan L,D-transpeptidase activity"/>
    <property type="evidence" value="ECO:0007669"/>
    <property type="project" value="TreeGrafter"/>
</dbReference>
<keyword evidence="9" id="KW-0732">Signal</keyword>
<evidence type="ECO:0000256" key="6">
    <source>
        <dbReference type="ARBA" id="ARBA00023316"/>
    </source>
</evidence>
<feature type="compositionally biased region" description="Basic and acidic residues" evidence="8">
    <location>
        <begin position="52"/>
        <end position="83"/>
    </location>
</feature>
<feature type="signal peptide" evidence="9">
    <location>
        <begin position="1"/>
        <end position="22"/>
    </location>
</feature>
<accession>A0A0C6EYR0</accession>
<evidence type="ECO:0000256" key="5">
    <source>
        <dbReference type="ARBA" id="ARBA00022984"/>
    </source>
</evidence>
<dbReference type="CDD" id="cd16913">
    <property type="entry name" value="YkuD_like"/>
    <property type="match status" value="1"/>
</dbReference>
<reference evidence="11 12" key="1">
    <citation type="journal article" date="2015" name="Genome Announc.">
        <title>Complete Genome Sequence of Methylobacterium aquaticum Strain 22A, Isolated from Racomitrium japonicum Moss.</title>
        <authorList>
            <person name="Tani A."/>
            <person name="Ogura Y."/>
            <person name="Hayashi T."/>
            <person name="Kimbara K."/>
        </authorList>
    </citation>
    <scope>NUCLEOTIDE SEQUENCE [LARGE SCALE GENOMIC DNA]</scope>
    <source>
        <strain evidence="11 12">MA-22A</strain>
    </source>
</reference>
<dbReference type="KEGG" id="maqu:Maq22A_c10490"/>
<dbReference type="OrthoDB" id="9787225at2"/>
<evidence type="ECO:0000256" key="2">
    <source>
        <dbReference type="ARBA" id="ARBA00005992"/>
    </source>
</evidence>
<feature type="active site" description="Nucleophile" evidence="7">
    <location>
        <position position="349"/>
    </location>
</feature>
<evidence type="ECO:0000256" key="3">
    <source>
        <dbReference type="ARBA" id="ARBA00022679"/>
    </source>
</evidence>
<dbReference type="RefSeq" id="WP_060846717.1">
    <property type="nucleotide sequence ID" value="NZ_AP014704.1"/>
</dbReference>
<dbReference type="STRING" id="270351.Maq22A_c10490"/>
<dbReference type="InterPro" id="IPR038063">
    <property type="entry name" value="Transpep_catalytic_dom"/>
</dbReference>
<dbReference type="PROSITE" id="PS52029">
    <property type="entry name" value="LD_TPASE"/>
    <property type="match status" value="1"/>
</dbReference>
<comment type="pathway">
    <text evidence="1 7">Cell wall biogenesis; peptidoglycan biosynthesis.</text>
</comment>
<dbReference type="GO" id="GO:0071555">
    <property type="term" value="P:cell wall organization"/>
    <property type="evidence" value="ECO:0007669"/>
    <property type="project" value="UniProtKB-UniRule"/>
</dbReference>
<dbReference type="UniPathway" id="UPA00219"/>
<evidence type="ECO:0000259" key="10">
    <source>
        <dbReference type="PROSITE" id="PS52029"/>
    </source>
</evidence>
<dbReference type="Gene3D" id="2.40.440.10">
    <property type="entry name" value="L,D-transpeptidase catalytic domain-like"/>
    <property type="match status" value="1"/>
</dbReference>
<feature type="compositionally biased region" description="Low complexity" evidence="8">
    <location>
        <begin position="38"/>
        <end position="49"/>
    </location>
</feature>
<protein>
    <submittedName>
        <fullName evidence="11">Uncharacterized protein conserved in bacteria</fullName>
    </submittedName>
</protein>
<dbReference type="Pfam" id="PF03734">
    <property type="entry name" value="YkuD"/>
    <property type="match status" value="1"/>
</dbReference>
<gene>
    <name evidence="11" type="primary">erfK</name>
    <name evidence="11" type="ORF">Maq22A_c10490</name>
</gene>
<evidence type="ECO:0000256" key="9">
    <source>
        <dbReference type="SAM" id="SignalP"/>
    </source>
</evidence>
<dbReference type="SUPFAM" id="SSF47090">
    <property type="entry name" value="PGBD-like"/>
    <property type="match status" value="1"/>
</dbReference>